<sequence length="501" mass="59052">MNTIRYNTNSSLIQRFQKNDHLKREPSKNNSNIPSYGYTSFFSQNKTSISISSSSSSNSNSNNTNDDDDDNVKIEQDPPFISSYPKNSTPYLKDLCFSIYSKSIHYQINNLGSFNDGSLEFNALLALIVKNFINYWYGPKIYTDDTEFLERLFELFHNLTNFVSTRTKNIDMIRLLLNDIPVILSEHIKVIKRLNIHQIGQPFRYKIYCDLSMIENDRYPFIITDLIKSRLFCRSILQDTFLDSLFNQFLFGRILDSCLEPYYFLKILTKMSDKIIKEEDANNNNWKKKKKRKTPQNINYYLLIFQTWKTKLTKFYNSLITISFNLMNSPKIQTGKSTNDVHVLSSYVWTLINIEMLSLNNKRPIFYIIFRYIQHFMLLSIHINQFIDSYFVQKIVWEKALISKNIKYSFNSIRTLLFPNDNLMGPKTIVPTGEEFKKFKLQCINNLIKVIRLKKLDSTLGITENDIKIFIDMVCQEDTKINKILLFRIIDCLIAHLIQEK</sequence>
<organism evidence="3 4">
    <name type="scientific">Arxiozyma heterogenica</name>
    <dbReference type="NCBI Taxonomy" id="278026"/>
    <lineage>
        <taxon>Eukaryota</taxon>
        <taxon>Fungi</taxon>
        <taxon>Dikarya</taxon>
        <taxon>Ascomycota</taxon>
        <taxon>Saccharomycotina</taxon>
        <taxon>Saccharomycetes</taxon>
        <taxon>Saccharomycetales</taxon>
        <taxon>Saccharomycetaceae</taxon>
        <taxon>Arxiozyma</taxon>
    </lineage>
</organism>
<name>A0AAN8A8P5_9SACH</name>
<reference evidence="4" key="1">
    <citation type="submission" date="2023-07" db="EMBL/GenBank/DDBJ databases">
        <title>A draft genome of Kazachstania heterogenica Y-27499.</title>
        <authorList>
            <person name="Donic C."/>
            <person name="Kralova J.S."/>
            <person name="Fidel L."/>
            <person name="Ben-Dor S."/>
            <person name="Jung S."/>
        </authorList>
    </citation>
    <scope>NUCLEOTIDE SEQUENCE [LARGE SCALE GENOMIC DNA]</scope>
    <source>
        <strain evidence="4">Y27499</strain>
    </source>
</reference>
<dbReference type="Pfam" id="PF02194">
    <property type="entry name" value="PXA"/>
    <property type="match status" value="1"/>
</dbReference>
<dbReference type="EMBL" id="JAWIZZ010000041">
    <property type="protein sequence ID" value="KAK5780476.1"/>
    <property type="molecule type" value="Genomic_DNA"/>
</dbReference>
<proteinExistence type="predicted"/>
<feature type="compositionally biased region" description="Basic and acidic residues" evidence="1">
    <location>
        <begin position="17"/>
        <end position="27"/>
    </location>
</feature>
<evidence type="ECO:0000256" key="1">
    <source>
        <dbReference type="SAM" id="MobiDB-lite"/>
    </source>
</evidence>
<evidence type="ECO:0000313" key="3">
    <source>
        <dbReference type="EMBL" id="KAK5780476.1"/>
    </source>
</evidence>
<gene>
    <name evidence="3" type="ORF">RI543_002235</name>
</gene>
<dbReference type="InterPro" id="IPR003114">
    <property type="entry name" value="Phox_assoc"/>
</dbReference>
<feature type="domain" description="PXA" evidence="2">
    <location>
        <begin position="119"/>
        <end position="192"/>
    </location>
</feature>
<accession>A0AAN8A8P5</accession>
<evidence type="ECO:0000313" key="4">
    <source>
        <dbReference type="Proteomes" id="UP001306508"/>
    </source>
</evidence>
<dbReference type="AlphaFoldDB" id="A0AAN8A8P5"/>
<feature type="region of interest" description="Disordered" evidence="1">
    <location>
        <begin position="15"/>
        <end position="36"/>
    </location>
</feature>
<protein>
    <recommendedName>
        <fullName evidence="2">PXA domain-containing protein</fullName>
    </recommendedName>
</protein>
<feature type="compositionally biased region" description="Low complexity" evidence="1">
    <location>
        <begin position="52"/>
        <end position="64"/>
    </location>
</feature>
<feature type="region of interest" description="Disordered" evidence="1">
    <location>
        <begin position="52"/>
        <end position="82"/>
    </location>
</feature>
<dbReference type="Proteomes" id="UP001306508">
    <property type="component" value="Unassembled WGS sequence"/>
</dbReference>
<evidence type="ECO:0000259" key="2">
    <source>
        <dbReference type="Pfam" id="PF02194"/>
    </source>
</evidence>
<comment type="caution">
    <text evidence="3">The sequence shown here is derived from an EMBL/GenBank/DDBJ whole genome shotgun (WGS) entry which is preliminary data.</text>
</comment>
<keyword evidence="4" id="KW-1185">Reference proteome</keyword>